<organism evidence="2 3">
    <name type="scientific">Rhodopseudomonas palustris</name>
    <dbReference type="NCBI Taxonomy" id="1076"/>
    <lineage>
        <taxon>Bacteria</taxon>
        <taxon>Pseudomonadati</taxon>
        <taxon>Pseudomonadota</taxon>
        <taxon>Alphaproteobacteria</taxon>
        <taxon>Hyphomicrobiales</taxon>
        <taxon>Nitrobacteraceae</taxon>
        <taxon>Rhodopseudomonas</taxon>
    </lineage>
</organism>
<keyword evidence="1" id="KW-0472">Membrane</keyword>
<dbReference type="OrthoDB" id="9807111at2"/>
<accession>A0A323UE72</accession>
<feature type="transmembrane region" description="Helical" evidence="1">
    <location>
        <begin position="42"/>
        <end position="62"/>
    </location>
</feature>
<sequence length="151" mass="16147">MLSPLPSRFLAAAAPGRLDPKWAMLTVYLTAQPFAGSVRSRAVYRFVGTLLGACAAIALVPALVDQPALLSVPVTAWAGLCLWSRRSRADADLLRAVDVGLPADRRDPAVIFPTITGFQCSKICVAPAPVDFAIFVILIKIFYVVLGKLPL</sequence>
<dbReference type="GO" id="GO:0022857">
    <property type="term" value="F:transmembrane transporter activity"/>
    <property type="evidence" value="ECO:0007669"/>
    <property type="project" value="InterPro"/>
</dbReference>
<name>A0A323UE72_RHOPL</name>
<dbReference type="EMBL" id="QKQS01000023">
    <property type="protein sequence ID" value="PZA10463.1"/>
    <property type="molecule type" value="Genomic_DNA"/>
</dbReference>
<proteinExistence type="predicted"/>
<gene>
    <name evidence="2" type="ORF">DNX69_13925</name>
</gene>
<dbReference type="InterPro" id="IPR006726">
    <property type="entry name" value="PHBA_efflux_AaeB/fusaric-R"/>
</dbReference>
<protein>
    <submittedName>
        <fullName evidence="2">Uncharacterized protein</fullName>
    </submittedName>
</protein>
<evidence type="ECO:0000313" key="2">
    <source>
        <dbReference type="EMBL" id="PZA10463.1"/>
    </source>
</evidence>
<keyword evidence="1" id="KW-0812">Transmembrane</keyword>
<comment type="caution">
    <text evidence="2">The sequence shown here is derived from an EMBL/GenBank/DDBJ whole genome shotgun (WGS) entry which is preliminary data.</text>
</comment>
<dbReference type="GO" id="GO:0005886">
    <property type="term" value="C:plasma membrane"/>
    <property type="evidence" value="ECO:0007669"/>
    <property type="project" value="InterPro"/>
</dbReference>
<dbReference type="Proteomes" id="UP000248134">
    <property type="component" value="Unassembled WGS sequence"/>
</dbReference>
<dbReference type="RefSeq" id="WP_110786563.1">
    <property type="nucleotide sequence ID" value="NZ_QKQS01000023.1"/>
</dbReference>
<reference evidence="2 3" key="1">
    <citation type="submission" date="2018-06" db="EMBL/GenBank/DDBJ databases">
        <title>Draft Whole-Genome Sequence of the purple photosynthetic bacterium Rhodospeudomonas palustris XCP.</title>
        <authorList>
            <person name="Rayyan A."/>
            <person name="Meyer T.E."/>
            <person name="Kyndt J.A."/>
        </authorList>
    </citation>
    <scope>NUCLEOTIDE SEQUENCE [LARGE SCALE GENOMIC DNA]</scope>
    <source>
        <strain evidence="2 3">XCP</strain>
    </source>
</reference>
<dbReference type="AlphaFoldDB" id="A0A323UE72"/>
<evidence type="ECO:0000313" key="3">
    <source>
        <dbReference type="Proteomes" id="UP000248134"/>
    </source>
</evidence>
<dbReference type="Pfam" id="PF04632">
    <property type="entry name" value="FUSC"/>
    <property type="match status" value="1"/>
</dbReference>
<feature type="transmembrane region" description="Helical" evidence="1">
    <location>
        <begin position="123"/>
        <end position="146"/>
    </location>
</feature>
<evidence type="ECO:0000256" key="1">
    <source>
        <dbReference type="SAM" id="Phobius"/>
    </source>
</evidence>
<keyword evidence="1" id="KW-1133">Transmembrane helix</keyword>